<dbReference type="InterPro" id="IPR039863">
    <property type="entry name" value="DKK1-4"/>
</dbReference>
<dbReference type="GO" id="GO:0016055">
    <property type="term" value="P:Wnt signaling pathway"/>
    <property type="evidence" value="ECO:0007669"/>
    <property type="project" value="UniProtKB-KW"/>
</dbReference>
<evidence type="ECO:0000256" key="1">
    <source>
        <dbReference type="ARBA" id="ARBA00004613"/>
    </source>
</evidence>
<comment type="similarity">
    <text evidence="2">Belongs to the dickkopf family.</text>
</comment>
<comment type="subcellular location">
    <subcellularLocation>
        <location evidence="1">Secreted</location>
    </subcellularLocation>
</comment>
<dbReference type="EMBL" id="AFYH01076298">
    <property type="status" value="NOT_ANNOTATED_CDS"/>
    <property type="molecule type" value="Genomic_DNA"/>
</dbReference>
<keyword evidence="4" id="KW-0964">Secreted</keyword>
<dbReference type="GeneTree" id="ENSGT00390000000221"/>
<dbReference type="Pfam" id="PF04706">
    <property type="entry name" value="Dickkopf_N"/>
    <property type="match status" value="1"/>
</dbReference>
<dbReference type="GO" id="GO:0039706">
    <property type="term" value="F:co-receptor binding"/>
    <property type="evidence" value="ECO:0007669"/>
    <property type="project" value="TreeGrafter"/>
</dbReference>
<reference evidence="10" key="3">
    <citation type="submission" date="2025-09" db="UniProtKB">
        <authorList>
            <consortium name="Ensembl"/>
        </authorList>
    </citation>
    <scope>IDENTIFICATION</scope>
</reference>
<keyword evidence="6 8" id="KW-0732">Signal</keyword>
<feature type="signal peptide" evidence="8">
    <location>
        <begin position="1"/>
        <end position="17"/>
    </location>
</feature>
<dbReference type="EMBL" id="AFYH01076299">
    <property type="status" value="NOT_ANNOTATED_CDS"/>
    <property type="molecule type" value="Genomic_DNA"/>
</dbReference>
<evidence type="ECO:0000256" key="5">
    <source>
        <dbReference type="ARBA" id="ARBA00022687"/>
    </source>
</evidence>
<keyword evidence="11" id="KW-1185">Reference proteome</keyword>
<keyword evidence="3" id="KW-0217">Developmental protein</keyword>
<dbReference type="PANTHER" id="PTHR12113:SF8">
    <property type="entry name" value="DICKKOPF-RELATED PROTEIN 3"/>
    <property type="match status" value="1"/>
</dbReference>
<dbReference type="InterPro" id="IPR006796">
    <property type="entry name" value="Dickkopf_N"/>
</dbReference>
<dbReference type="STRING" id="7897.ENSLACP00000011419"/>
<dbReference type="GO" id="GO:0048019">
    <property type="term" value="F:receptor antagonist activity"/>
    <property type="evidence" value="ECO:0007669"/>
    <property type="project" value="TreeGrafter"/>
</dbReference>
<keyword evidence="5" id="KW-0879">Wnt signaling pathway</keyword>
<dbReference type="GO" id="GO:0005615">
    <property type="term" value="C:extracellular space"/>
    <property type="evidence" value="ECO:0007669"/>
    <property type="project" value="TreeGrafter"/>
</dbReference>
<keyword evidence="7" id="KW-1015">Disulfide bond</keyword>
<evidence type="ECO:0000256" key="2">
    <source>
        <dbReference type="ARBA" id="ARBA00010842"/>
    </source>
</evidence>
<reference evidence="10" key="2">
    <citation type="submission" date="2025-08" db="UniProtKB">
        <authorList>
            <consortium name="Ensembl"/>
        </authorList>
    </citation>
    <scope>IDENTIFICATION</scope>
</reference>
<dbReference type="GO" id="GO:0090090">
    <property type="term" value="P:negative regulation of canonical Wnt signaling pathway"/>
    <property type="evidence" value="ECO:0007669"/>
    <property type="project" value="TreeGrafter"/>
</dbReference>
<evidence type="ECO:0000259" key="9">
    <source>
        <dbReference type="Pfam" id="PF04706"/>
    </source>
</evidence>
<dbReference type="InParanoid" id="H3AP48"/>
<dbReference type="PANTHER" id="PTHR12113">
    <property type="entry name" value="DICKKOPF3-LIKE 3"/>
    <property type="match status" value="1"/>
</dbReference>
<reference evidence="11" key="1">
    <citation type="submission" date="2011-08" db="EMBL/GenBank/DDBJ databases">
        <title>The draft genome of Latimeria chalumnae.</title>
        <authorList>
            <person name="Di Palma F."/>
            <person name="Alfoldi J."/>
            <person name="Johnson J."/>
            <person name="Berlin A."/>
            <person name="Gnerre S."/>
            <person name="Jaffe D."/>
            <person name="MacCallum I."/>
            <person name="Young S."/>
            <person name="Walker B.J."/>
            <person name="Lander E."/>
            <person name="Lindblad-Toh K."/>
        </authorList>
    </citation>
    <scope>NUCLEOTIDE SEQUENCE [LARGE SCALE GENOMIC DNA]</scope>
    <source>
        <strain evidence="11">Wild caught</strain>
    </source>
</reference>
<dbReference type="Ensembl" id="ENSLACT00000011505.1">
    <property type="protein sequence ID" value="ENSLACP00000011419.1"/>
    <property type="gene ID" value="ENSLACG00000010046.1"/>
</dbReference>
<dbReference type="eggNOG" id="KOG1218">
    <property type="taxonomic scope" value="Eukaryota"/>
</dbReference>
<dbReference type="AlphaFoldDB" id="H3AP48"/>
<evidence type="ECO:0000256" key="6">
    <source>
        <dbReference type="ARBA" id="ARBA00022729"/>
    </source>
</evidence>
<dbReference type="OMA" id="FGSHEVC"/>
<feature type="domain" description="Dickkopf N-terminal cysteine-rich" evidence="9">
    <location>
        <begin position="130"/>
        <end position="179"/>
    </location>
</feature>
<proteinExistence type="inferred from homology"/>
<evidence type="ECO:0000313" key="10">
    <source>
        <dbReference type="Ensembl" id="ENSLACP00000011419.1"/>
    </source>
</evidence>
<evidence type="ECO:0000256" key="3">
    <source>
        <dbReference type="ARBA" id="ARBA00022473"/>
    </source>
</evidence>
<evidence type="ECO:0000256" key="7">
    <source>
        <dbReference type="ARBA" id="ARBA00023157"/>
    </source>
</evidence>
<dbReference type="Gene3D" id="2.10.80.10">
    <property type="entry name" value="Lipase, subunit A"/>
    <property type="match status" value="1"/>
</dbReference>
<dbReference type="HOGENOM" id="CLU_055300_1_0_1"/>
<evidence type="ECO:0000256" key="8">
    <source>
        <dbReference type="SAM" id="SignalP"/>
    </source>
</evidence>
<name>H3AP48_LATCH</name>
<evidence type="ECO:0000256" key="4">
    <source>
        <dbReference type="ARBA" id="ARBA00022525"/>
    </source>
</evidence>
<feature type="chain" id="PRO_5003579804" description="Dickkopf N-terminal cysteine-rich domain-containing protein" evidence="8">
    <location>
        <begin position="18"/>
        <end position="253"/>
    </location>
</feature>
<accession>H3AP48</accession>
<sequence>AYLFVGSLFCLVSPCSSSPVRGPQRDFLTLKDDLANFEERLGSTKHDEKTKIKEGQTQGATQNFRSILDLDSLPENYHNTTKLKEKIGNTTISRLIEINKDTDNKTGKMVISEKIVTELEHQEGKQTHGCLVDEDCDVGFYCDSALFVSECRGCKTKAMECAGDGECCSGYLCVWGHCAEGVLRGEGGTTCSSQRDCTQGLCCLQQEALPFPVCSPLQSEGQTCGSRFTRLMDWGVEFEYPLEMCPCRWGLVC</sequence>
<protein>
    <recommendedName>
        <fullName evidence="9">Dickkopf N-terminal cysteine-rich domain-containing protein</fullName>
    </recommendedName>
</protein>
<dbReference type="Proteomes" id="UP000008672">
    <property type="component" value="Unassembled WGS sequence"/>
</dbReference>
<organism evidence="10 11">
    <name type="scientific">Latimeria chalumnae</name>
    <name type="common">Coelacanth</name>
    <dbReference type="NCBI Taxonomy" id="7897"/>
    <lineage>
        <taxon>Eukaryota</taxon>
        <taxon>Metazoa</taxon>
        <taxon>Chordata</taxon>
        <taxon>Craniata</taxon>
        <taxon>Vertebrata</taxon>
        <taxon>Euteleostomi</taxon>
        <taxon>Coelacanthiformes</taxon>
        <taxon>Coelacanthidae</taxon>
        <taxon>Latimeria</taxon>
    </lineage>
</organism>
<evidence type="ECO:0000313" key="11">
    <source>
        <dbReference type="Proteomes" id="UP000008672"/>
    </source>
</evidence>